<proteinExistence type="predicted"/>
<name>A0A927BP57_9BACL</name>
<evidence type="ECO:0000259" key="1">
    <source>
        <dbReference type="SMART" id="SM00871"/>
    </source>
</evidence>
<keyword evidence="3" id="KW-1185">Reference proteome</keyword>
<dbReference type="EMBL" id="JACXIZ010000008">
    <property type="protein sequence ID" value="MBD2844167.1"/>
    <property type="molecule type" value="Genomic_DNA"/>
</dbReference>
<dbReference type="PANTHER" id="PTHR36444">
    <property type="entry name" value="TRANSCRIPTIONAL REGULATOR PROTEIN YOBU-RELATED"/>
    <property type="match status" value="1"/>
</dbReference>
<dbReference type="AlphaFoldDB" id="A0A927BP57"/>
<dbReference type="SMART" id="SM00871">
    <property type="entry name" value="AraC_E_bind"/>
    <property type="match status" value="1"/>
</dbReference>
<protein>
    <submittedName>
        <fullName evidence="2">AraC family transcriptional regulator</fullName>
    </submittedName>
</protein>
<dbReference type="InterPro" id="IPR010499">
    <property type="entry name" value="AraC_E-bd"/>
</dbReference>
<sequence>MLIVECWSALRTKRQAACPLCEVHYSAVMDDYDAADNTMNYWVAAEREGTTPEGFERVTVSAAKWAVFEVRGPMPDAMVETWKRIFSKWFPSNPYEQAEGPTLEVYPDPDPFGPDAYSEIWIPLK</sequence>
<evidence type="ECO:0000313" key="2">
    <source>
        <dbReference type="EMBL" id="MBD2844167.1"/>
    </source>
</evidence>
<accession>A0A927BP57</accession>
<dbReference type="InterPro" id="IPR029441">
    <property type="entry name" value="Cass2"/>
</dbReference>
<gene>
    <name evidence="2" type="ORF">IDH44_03120</name>
</gene>
<organism evidence="2 3">
    <name type="scientific">Paenibacillus sabuli</name>
    <dbReference type="NCBI Taxonomy" id="2772509"/>
    <lineage>
        <taxon>Bacteria</taxon>
        <taxon>Bacillati</taxon>
        <taxon>Bacillota</taxon>
        <taxon>Bacilli</taxon>
        <taxon>Bacillales</taxon>
        <taxon>Paenibacillaceae</taxon>
        <taxon>Paenibacillus</taxon>
    </lineage>
</organism>
<dbReference type="Gene3D" id="3.20.80.10">
    <property type="entry name" value="Regulatory factor, effector binding domain"/>
    <property type="match status" value="1"/>
</dbReference>
<feature type="domain" description="AraC effector-binding" evidence="1">
    <location>
        <begin position="1"/>
        <end position="125"/>
    </location>
</feature>
<evidence type="ECO:0000313" key="3">
    <source>
        <dbReference type="Proteomes" id="UP000621560"/>
    </source>
</evidence>
<dbReference type="SUPFAM" id="SSF55136">
    <property type="entry name" value="Probable bacterial effector-binding domain"/>
    <property type="match status" value="1"/>
</dbReference>
<dbReference type="InterPro" id="IPR011256">
    <property type="entry name" value="Reg_factor_effector_dom_sf"/>
</dbReference>
<dbReference type="InterPro" id="IPR053182">
    <property type="entry name" value="YobU-like_regulator"/>
</dbReference>
<dbReference type="Proteomes" id="UP000621560">
    <property type="component" value="Unassembled WGS sequence"/>
</dbReference>
<dbReference type="PANTHER" id="PTHR36444:SF3">
    <property type="entry name" value="TRANSCRIPTIONAL ACTIVATOR, PUTATIVE-RELATED"/>
    <property type="match status" value="1"/>
</dbReference>
<comment type="caution">
    <text evidence="2">The sequence shown here is derived from an EMBL/GenBank/DDBJ whole genome shotgun (WGS) entry which is preliminary data.</text>
</comment>
<reference evidence="2" key="1">
    <citation type="submission" date="2020-09" db="EMBL/GenBank/DDBJ databases">
        <title>A novel bacterium of genus Paenibacillus, isolated from South China Sea.</title>
        <authorList>
            <person name="Huang H."/>
            <person name="Mo K."/>
            <person name="Hu Y."/>
        </authorList>
    </citation>
    <scope>NUCLEOTIDE SEQUENCE</scope>
    <source>
        <strain evidence="2">IB182496</strain>
    </source>
</reference>
<dbReference type="Pfam" id="PF14526">
    <property type="entry name" value="Cass2"/>
    <property type="match status" value="1"/>
</dbReference>